<evidence type="ECO:0000256" key="6">
    <source>
        <dbReference type="RuleBase" id="RU000716"/>
    </source>
</evidence>
<dbReference type="Gene3D" id="1.10.10.10">
    <property type="entry name" value="Winged helix-like DNA-binding domain superfamily/Winged helix DNA-binding domain"/>
    <property type="match status" value="1"/>
</dbReference>
<keyword evidence="3 6" id="KW-0805">Transcription regulation</keyword>
<comment type="caution">
    <text evidence="11">The sequence shown here is derived from an EMBL/GenBank/DDBJ whole genome shotgun (WGS) entry which is preliminary data.</text>
</comment>
<dbReference type="GO" id="GO:0003899">
    <property type="term" value="F:DNA-directed RNA polymerase activity"/>
    <property type="evidence" value="ECO:0007669"/>
    <property type="project" value="UniProtKB-EC"/>
</dbReference>
<dbReference type="PANTHER" id="PTHR30173">
    <property type="entry name" value="SIGMA 19 FACTOR"/>
    <property type="match status" value="1"/>
</dbReference>
<dbReference type="NCBIfam" id="NF006089">
    <property type="entry name" value="PRK08241.1"/>
    <property type="match status" value="1"/>
</dbReference>
<feature type="domain" description="RNA polymerase sigma factor 70 region 4 type 2" evidence="9">
    <location>
        <begin position="163"/>
        <end position="209"/>
    </location>
</feature>
<evidence type="ECO:0000259" key="10">
    <source>
        <dbReference type="Pfam" id="PF12680"/>
    </source>
</evidence>
<evidence type="ECO:0000256" key="5">
    <source>
        <dbReference type="ARBA" id="ARBA00023163"/>
    </source>
</evidence>
<dbReference type="Pfam" id="PF08281">
    <property type="entry name" value="Sigma70_r4_2"/>
    <property type="match status" value="1"/>
</dbReference>
<feature type="domain" description="RNA polymerase sigma-70 region 2" evidence="8">
    <location>
        <begin position="34"/>
        <end position="99"/>
    </location>
</feature>
<dbReference type="Pfam" id="PF12680">
    <property type="entry name" value="SnoaL_2"/>
    <property type="match status" value="1"/>
</dbReference>
<dbReference type="NCBIfam" id="TIGR02960">
    <property type="entry name" value="SigX5"/>
    <property type="match status" value="1"/>
</dbReference>
<dbReference type="InterPro" id="IPR000838">
    <property type="entry name" value="RNA_pol_sigma70_ECF_CS"/>
</dbReference>
<dbReference type="Pfam" id="PF04542">
    <property type="entry name" value="Sigma70_r2"/>
    <property type="match status" value="1"/>
</dbReference>
<gene>
    <name evidence="11" type="ORF">HCN08_26750</name>
</gene>
<protein>
    <recommendedName>
        <fullName evidence="6">RNA polymerase sigma factor</fullName>
    </recommendedName>
</protein>
<dbReference type="InterPro" id="IPR013325">
    <property type="entry name" value="RNA_pol_sigma_r2"/>
</dbReference>
<evidence type="ECO:0000256" key="3">
    <source>
        <dbReference type="ARBA" id="ARBA00023015"/>
    </source>
</evidence>
<dbReference type="InterPro" id="IPR014284">
    <property type="entry name" value="RNA_pol_sigma-70_dom"/>
</dbReference>
<accession>A0ABX0ZWC8</accession>
<dbReference type="RefSeq" id="WP_167985831.1">
    <property type="nucleotide sequence ID" value="NZ_JAATEJ010000026.1"/>
</dbReference>
<dbReference type="SUPFAM" id="SSF88659">
    <property type="entry name" value="Sigma3 and sigma4 domains of RNA polymerase sigma factors"/>
    <property type="match status" value="1"/>
</dbReference>
<dbReference type="InterPro" id="IPR013324">
    <property type="entry name" value="RNA_pol_sigma_r3/r4-like"/>
</dbReference>
<feature type="domain" description="SnoaL-like" evidence="10">
    <location>
        <begin position="233"/>
        <end position="341"/>
    </location>
</feature>
<dbReference type="PANTHER" id="PTHR30173:SF36">
    <property type="entry name" value="ECF RNA POLYMERASE SIGMA FACTOR SIGJ"/>
    <property type="match status" value="1"/>
</dbReference>
<evidence type="ECO:0000313" key="12">
    <source>
        <dbReference type="Proteomes" id="UP000734511"/>
    </source>
</evidence>
<evidence type="ECO:0000256" key="7">
    <source>
        <dbReference type="SAM" id="MobiDB-lite"/>
    </source>
</evidence>
<keyword evidence="11" id="KW-0808">Transferase</keyword>
<dbReference type="InterPro" id="IPR014305">
    <property type="entry name" value="RNA_pol_sigma-G_actinobac"/>
</dbReference>
<organism evidence="11 12">
    <name type="scientific">Actinacidiphila epipremni</name>
    <dbReference type="NCBI Taxonomy" id="2053013"/>
    <lineage>
        <taxon>Bacteria</taxon>
        <taxon>Bacillati</taxon>
        <taxon>Actinomycetota</taxon>
        <taxon>Actinomycetes</taxon>
        <taxon>Kitasatosporales</taxon>
        <taxon>Streptomycetaceae</taxon>
        <taxon>Actinacidiphila</taxon>
    </lineage>
</organism>
<evidence type="ECO:0000259" key="8">
    <source>
        <dbReference type="Pfam" id="PF04542"/>
    </source>
</evidence>
<comment type="similarity">
    <text evidence="1 6">Belongs to the sigma-70 factor family. ECF subfamily.</text>
</comment>
<dbReference type="InterPro" id="IPR007627">
    <property type="entry name" value="RNA_pol_sigma70_r2"/>
</dbReference>
<name>A0ABX0ZWC8_9ACTN</name>
<keyword evidence="4 6" id="KW-0731">Sigma factor</keyword>
<dbReference type="PROSITE" id="PS01063">
    <property type="entry name" value="SIGMA70_ECF"/>
    <property type="match status" value="1"/>
</dbReference>
<dbReference type="Gene3D" id="3.10.450.50">
    <property type="match status" value="1"/>
</dbReference>
<dbReference type="InterPro" id="IPR032710">
    <property type="entry name" value="NTF2-like_dom_sf"/>
</dbReference>
<dbReference type="InterPro" id="IPR052704">
    <property type="entry name" value="ECF_Sigma-70_Domain"/>
</dbReference>
<comment type="subunit">
    <text evidence="2">Interacts transiently with the RNA polymerase catalytic core formed by RpoA, RpoB, RpoC and RpoZ (2 alpha, 1 beta, 1 beta' and 1 omega subunit) to form the RNA polymerase holoenzyme that can initiate transcription.</text>
</comment>
<dbReference type="NCBIfam" id="TIGR02937">
    <property type="entry name" value="sigma70-ECF"/>
    <property type="match status" value="1"/>
</dbReference>
<dbReference type="EMBL" id="JAATEJ010000026">
    <property type="protein sequence ID" value="NJP46977.1"/>
    <property type="molecule type" value="Genomic_DNA"/>
</dbReference>
<evidence type="ECO:0000256" key="2">
    <source>
        <dbReference type="ARBA" id="ARBA00011344"/>
    </source>
</evidence>
<feature type="compositionally biased region" description="Gly residues" evidence="7">
    <location>
        <begin position="1"/>
        <end position="16"/>
    </location>
</feature>
<dbReference type="InterPro" id="IPR013249">
    <property type="entry name" value="RNA_pol_sigma70_r4_t2"/>
</dbReference>
<evidence type="ECO:0000313" key="11">
    <source>
        <dbReference type="EMBL" id="NJP46977.1"/>
    </source>
</evidence>
<feature type="region of interest" description="Disordered" evidence="7">
    <location>
        <begin position="1"/>
        <end position="22"/>
    </location>
</feature>
<proteinExistence type="inferred from homology"/>
<dbReference type="InterPro" id="IPR037401">
    <property type="entry name" value="SnoaL-like"/>
</dbReference>
<evidence type="ECO:0000256" key="4">
    <source>
        <dbReference type="ARBA" id="ARBA00023082"/>
    </source>
</evidence>
<sequence>MAAETGQGGSGTGGGEVLEAARGGDGEAFRELTEPYRRELQLHCYRILGSLQDAEDLLQETLLAAWRGLDGFQGRASMRTWLYRIATNRCLNALRAGERQRPREVGAMPAGLAYPEPSRRRADPAWLEPYPEGLIADLPDRAPGPEARYETREAVSLAFVVGLQQLGPRQRAVLVLRDVLGFRAAEVAAMLGTTDNAVNVALRRARAALAAELPGQDRERAPLPGSARERRVVEAFARAFEAGDVAAVVALLTEDARLTMPPRELEYEGYGPVAEFLRAVVFREGLGYVLRPLRANGQPAFALYRRDAGSPIAHGHGVMVLALEGDRVAAMTRFVDNGLLAEFGLSRSLRGR</sequence>
<dbReference type="InterPro" id="IPR036388">
    <property type="entry name" value="WH-like_DNA-bd_sf"/>
</dbReference>
<keyword evidence="11" id="KW-0548">Nucleotidyltransferase</keyword>
<keyword evidence="6" id="KW-0238">DNA-binding</keyword>
<evidence type="ECO:0000259" key="9">
    <source>
        <dbReference type="Pfam" id="PF08281"/>
    </source>
</evidence>
<dbReference type="Proteomes" id="UP000734511">
    <property type="component" value="Unassembled WGS sequence"/>
</dbReference>
<keyword evidence="5 6" id="KW-0804">Transcription</keyword>
<keyword evidence="12" id="KW-1185">Reference proteome</keyword>
<dbReference type="Gene3D" id="1.10.1740.10">
    <property type="match status" value="1"/>
</dbReference>
<evidence type="ECO:0000256" key="1">
    <source>
        <dbReference type="ARBA" id="ARBA00010641"/>
    </source>
</evidence>
<dbReference type="SUPFAM" id="SSF54427">
    <property type="entry name" value="NTF2-like"/>
    <property type="match status" value="1"/>
</dbReference>
<dbReference type="SUPFAM" id="SSF88946">
    <property type="entry name" value="Sigma2 domain of RNA polymerase sigma factors"/>
    <property type="match status" value="1"/>
</dbReference>
<reference evidence="11 12" key="1">
    <citation type="submission" date="2020-03" db="EMBL/GenBank/DDBJ databases">
        <title>WGS of actinomycetes isolated from Thailand.</title>
        <authorList>
            <person name="Thawai C."/>
        </authorList>
    </citation>
    <scope>NUCLEOTIDE SEQUENCE [LARGE SCALE GENOMIC DNA]</scope>
    <source>
        <strain evidence="11 12">PRB2-1</strain>
    </source>
</reference>